<sequence length="468" mass="53807">MEPKKNRDPRKSGRGSRGGPSRGSIRPRVQSQTGHRPQMYSQSQPGYESSPPQPDYRPQMYPQSPPFFYNQQPLPQLPTNFDAFDTQYTQLPPTQMPTNFDPYEPRYTQKKRRDRVSEPLPIHDDNEDDDFFDNVDVIPETQPIDEDAEQKRLKGSGCDDLQVFETAQYDFEKQFRKAFAHTKAWNILKDQEKWKEQPVVGQASESTGSSKKRKPSESSSAQTPTNETPIHVEDFDLPNLNENPTPSRQSRGKKKVDSGDTSRSSMRDTLAKFRTTNELLLKEQNNLINGLAIEVHQLSKVLNKVLLVWHELKGITTRGGKSTFQIGETPEVNNTSNIPPGTVQSEQEAPKEINHEPEIREEPFIEPTRVQMKHVRVKEWDMMLPIQKKSGANVDEFLKTLRKRYEEGVKFRDGVVIEKPEHGIFFIDAFDEYAFQRVSDLEIVDTQTLFFYKIKAIANSSLEGDMFV</sequence>
<dbReference type="Proteomes" id="UP000245207">
    <property type="component" value="Unassembled WGS sequence"/>
</dbReference>
<dbReference type="PANTHER" id="PTHR45023:SF14">
    <property type="entry name" value="GLUTATHIONE TRANSFERASE"/>
    <property type="match status" value="1"/>
</dbReference>
<evidence type="ECO:0000256" key="1">
    <source>
        <dbReference type="SAM" id="MobiDB-lite"/>
    </source>
</evidence>
<name>A0A2U1N5Q2_ARTAN</name>
<gene>
    <name evidence="2" type="ORF">CTI12_AA304710</name>
</gene>
<feature type="region of interest" description="Disordered" evidence="1">
    <location>
        <begin position="194"/>
        <end position="269"/>
    </location>
</feature>
<dbReference type="OrthoDB" id="1225588at2759"/>
<feature type="region of interest" description="Disordered" evidence="1">
    <location>
        <begin position="1"/>
        <end position="134"/>
    </location>
</feature>
<organism evidence="2 3">
    <name type="scientific">Artemisia annua</name>
    <name type="common">Sweet wormwood</name>
    <dbReference type="NCBI Taxonomy" id="35608"/>
    <lineage>
        <taxon>Eukaryota</taxon>
        <taxon>Viridiplantae</taxon>
        <taxon>Streptophyta</taxon>
        <taxon>Embryophyta</taxon>
        <taxon>Tracheophyta</taxon>
        <taxon>Spermatophyta</taxon>
        <taxon>Magnoliopsida</taxon>
        <taxon>eudicotyledons</taxon>
        <taxon>Gunneridae</taxon>
        <taxon>Pentapetalae</taxon>
        <taxon>asterids</taxon>
        <taxon>campanulids</taxon>
        <taxon>Asterales</taxon>
        <taxon>Asteraceae</taxon>
        <taxon>Asteroideae</taxon>
        <taxon>Anthemideae</taxon>
        <taxon>Artemisiinae</taxon>
        <taxon>Artemisia</taxon>
    </lineage>
</organism>
<feature type="compositionally biased region" description="Polar residues" evidence="1">
    <location>
        <begin position="240"/>
        <end position="249"/>
    </location>
</feature>
<keyword evidence="3" id="KW-1185">Reference proteome</keyword>
<accession>A0A2U1N5Q2</accession>
<feature type="compositionally biased region" description="Basic and acidic residues" evidence="1">
    <location>
        <begin position="1"/>
        <end position="11"/>
    </location>
</feature>
<feature type="compositionally biased region" description="Basic and acidic residues" evidence="1">
    <location>
        <begin position="255"/>
        <end position="269"/>
    </location>
</feature>
<feature type="compositionally biased region" description="Basic and acidic residues" evidence="1">
    <location>
        <begin position="115"/>
        <end position="124"/>
    </location>
</feature>
<dbReference type="AlphaFoldDB" id="A0A2U1N5Q2"/>
<dbReference type="PANTHER" id="PTHR45023">
    <property type="match status" value="1"/>
</dbReference>
<evidence type="ECO:0000313" key="2">
    <source>
        <dbReference type="EMBL" id="PWA68807.1"/>
    </source>
</evidence>
<feature type="compositionally biased region" description="Polar residues" evidence="1">
    <location>
        <begin position="69"/>
        <end position="79"/>
    </location>
</feature>
<dbReference type="EMBL" id="PKPP01003562">
    <property type="protein sequence ID" value="PWA68807.1"/>
    <property type="molecule type" value="Genomic_DNA"/>
</dbReference>
<feature type="compositionally biased region" description="Polar residues" evidence="1">
    <location>
        <begin position="29"/>
        <end position="47"/>
    </location>
</feature>
<evidence type="ECO:0000313" key="3">
    <source>
        <dbReference type="Proteomes" id="UP000245207"/>
    </source>
</evidence>
<comment type="caution">
    <text evidence="2">The sequence shown here is derived from an EMBL/GenBank/DDBJ whole genome shotgun (WGS) entry which is preliminary data.</text>
</comment>
<reference evidence="2 3" key="1">
    <citation type="journal article" date="2018" name="Mol. Plant">
        <title>The genome of Artemisia annua provides insight into the evolution of Asteraceae family and artemisinin biosynthesis.</title>
        <authorList>
            <person name="Shen Q."/>
            <person name="Zhang L."/>
            <person name="Liao Z."/>
            <person name="Wang S."/>
            <person name="Yan T."/>
            <person name="Shi P."/>
            <person name="Liu M."/>
            <person name="Fu X."/>
            <person name="Pan Q."/>
            <person name="Wang Y."/>
            <person name="Lv Z."/>
            <person name="Lu X."/>
            <person name="Zhang F."/>
            <person name="Jiang W."/>
            <person name="Ma Y."/>
            <person name="Chen M."/>
            <person name="Hao X."/>
            <person name="Li L."/>
            <person name="Tang Y."/>
            <person name="Lv G."/>
            <person name="Zhou Y."/>
            <person name="Sun X."/>
            <person name="Brodelius P.E."/>
            <person name="Rose J.K.C."/>
            <person name="Tang K."/>
        </authorList>
    </citation>
    <scope>NUCLEOTIDE SEQUENCE [LARGE SCALE GENOMIC DNA]</scope>
    <source>
        <strain evidence="3">cv. Huhao1</strain>
        <tissue evidence="2">Leaf</tissue>
    </source>
</reference>
<proteinExistence type="predicted"/>
<feature type="compositionally biased region" description="Polar residues" evidence="1">
    <location>
        <begin position="323"/>
        <end position="347"/>
    </location>
</feature>
<protein>
    <submittedName>
        <fullName evidence="2">Uncharacterized protein</fullName>
    </submittedName>
</protein>
<feature type="region of interest" description="Disordered" evidence="1">
    <location>
        <begin position="323"/>
        <end position="349"/>
    </location>
</feature>
<feature type="compositionally biased region" description="Polar residues" evidence="1">
    <location>
        <begin position="86"/>
        <end position="98"/>
    </location>
</feature>